<keyword evidence="2" id="KW-1185">Reference proteome</keyword>
<evidence type="ECO:0000313" key="1">
    <source>
        <dbReference type="EMBL" id="MBM7508143.1"/>
    </source>
</evidence>
<organism evidence="1 2">
    <name type="scientific">Nocardioides salarius</name>
    <dbReference type="NCBI Taxonomy" id="374513"/>
    <lineage>
        <taxon>Bacteria</taxon>
        <taxon>Bacillati</taxon>
        <taxon>Actinomycetota</taxon>
        <taxon>Actinomycetes</taxon>
        <taxon>Propionibacteriales</taxon>
        <taxon>Nocardioidaceae</taxon>
        <taxon>Nocardioides</taxon>
    </lineage>
</organism>
<dbReference type="Proteomes" id="UP000732378">
    <property type="component" value="Unassembled WGS sequence"/>
</dbReference>
<gene>
    <name evidence="1" type="ORF">JOE61_001957</name>
</gene>
<proteinExistence type="predicted"/>
<dbReference type="EMBL" id="JAFBBZ010000001">
    <property type="protein sequence ID" value="MBM7508143.1"/>
    <property type="molecule type" value="Genomic_DNA"/>
</dbReference>
<protein>
    <submittedName>
        <fullName evidence="1">Uncharacterized protein</fullName>
    </submittedName>
</protein>
<reference evidence="1 2" key="1">
    <citation type="submission" date="2021-01" db="EMBL/GenBank/DDBJ databases">
        <title>Sequencing the genomes of 1000 actinobacteria strains.</title>
        <authorList>
            <person name="Klenk H.-P."/>
        </authorList>
    </citation>
    <scope>NUCLEOTIDE SEQUENCE [LARGE SCALE GENOMIC DNA]</scope>
    <source>
        <strain evidence="1 2">DSM 18239</strain>
    </source>
</reference>
<accession>A0ABS2MAD5</accession>
<sequence length="81" mass="8890">MVERLGRHASGPHAELVVICIPDGVDWGIAEYDGAEWVGERHRAWMPRESDVVGYDGVLQTPAAIVAPRNDKPPSSSRAKR</sequence>
<comment type="caution">
    <text evidence="1">The sequence shown here is derived from an EMBL/GenBank/DDBJ whole genome shotgun (WGS) entry which is preliminary data.</text>
</comment>
<dbReference type="RefSeq" id="WP_193671115.1">
    <property type="nucleotide sequence ID" value="NZ_JACDTV010000026.1"/>
</dbReference>
<evidence type="ECO:0000313" key="2">
    <source>
        <dbReference type="Proteomes" id="UP000732378"/>
    </source>
</evidence>
<name>A0ABS2MAD5_9ACTN</name>